<dbReference type="EMBL" id="HBGO01015140">
    <property type="protein sequence ID" value="CAD9336254.1"/>
    <property type="molecule type" value="Transcribed_RNA"/>
</dbReference>
<keyword evidence="1" id="KW-0732">Signal</keyword>
<feature type="signal peptide" evidence="1">
    <location>
        <begin position="1"/>
        <end position="21"/>
    </location>
</feature>
<organism evidence="2">
    <name type="scientific">Trieres chinensis</name>
    <name type="common">Marine centric diatom</name>
    <name type="synonym">Odontella sinensis</name>
    <dbReference type="NCBI Taxonomy" id="1514140"/>
    <lineage>
        <taxon>Eukaryota</taxon>
        <taxon>Sar</taxon>
        <taxon>Stramenopiles</taxon>
        <taxon>Ochrophyta</taxon>
        <taxon>Bacillariophyta</taxon>
        <taxon>Mediophyceae</taxon>
        <taxon>Biddulphiophycidae</taxon>
        <taxon>Eupodiscales</taxon>
        <taxon>Parodontellaceae</taxon>
        <taxon>Trieres</taxon>
    </lineage>
</organism>
<reference evidence="2" key="1">
    <citation type="submission" date="2021-01" db="EMBL/GenBank/DDBJ databases">
        <authorList>
            <person name="Corre E."/>
            <person name="Pelletier E."/>
            <person name="Niang G."/>
            <person name="Scheremetjew M."/>
            <person name="Finn R."/>
            <person name="Kale V."/>
            <person name="Holt S."/>
            <person name="Cochrane G."/>
            <person name="Meng A."/>
            <person name="Brown T."/>
            <person name="Cohen L."/>
        </authorList>
    </citation>
    <scope>NUCLEOTIDE SEQUENCE</scope>
    <source>
        <strain evidence="2">Grunow 1884</strain>
    </source>
</reference>
<feature type="chain" id="PRO_5031186999" description="Plastid lipid-associated protein/fibrillin conserved domain-containing protein" evidence="1">
    <location>
        <begin position="22"/>
        <end position="208"/>
    </location>
</feature>
<evidence type="ECO:0000313" key="2">
    <source>
        <dbReference type="EMBL" id="CAD9336254.1"/>
    </source>
</evidence>
<gene>
    <name evidence="2" type="ORF">OSIN01602_LOCUS8555</name>
</gene>
<accession>A0A7S1ZE36</accession>
<sequence>MIFSNTCFCIILVASEALALCQPNLNPNNPTFPQRRAFLSTFLSPTLVTGSMVIQPKLASADLNSAATAGVPLVGRFEQLKGANAFIGVWRYTATKGIPEGELVFLKNGDVELRSAKDSSTVIGIGAVPWKYISPKGTDTMVTVTFTLDEDDQDNVLIFQGTLDSAAGPDRTMEGEIATGRAEIGARGGGPIKKVGTFKAQFKTTETM</sequence>
<dbReference type="AlphaFoldDB" id="A0A7S1ZE36"/>
<protein>
    <recommendedName>
        <fullName evidence="3">Plastid lipid-associated protein/fibrillin conserved domain-containing protein</fullName>
    </recommendedName>
</protein>
<evidence type="ECO:0000256" key="1">
    <source>
        <dbReference type="SAM" id="SignalP"/>
    </source>
</evidence>
<name>A0A7S1ZE36_TRICV</name>
<evidence type="ECO:0008006" key="3">
    <source>
        <dbReference type="Google" id="ProtNLM"/>
    </source>
</evidence>
<proteinExistence type="predicted"/>